<dbReference type="NCBIfam" id="TIGR04274">
    <property type="entry name" value="hypoxanDNAglyco"/>
    <property type="match status" value="1"/>
</dbReference>
<dbReference type="Proteomes" id="UP000287601">
    <property type="component" value="Chromosome"/>
</dbReference>
<dbReference type="SUPFAM" id="SSF52141">
    <property type="entry name" value="Uracil-DNA glycosylase-like"/>
    <property type="match status" value="1"/>
</dbReference>
<dbReference type="CDD" id="cd10032">
    <property type="entry name" value="UDG-F6_HDG"/>
    <property type="match status" value="1"/>
</dbReference>
<dbReference type="InterPro" id="IPR036895">
    <property type="entry name" value="Uracil-DNA_glycosylase-like_sf"/>
</dbReference>
<dbReference type="Gene3D" id="3.40.470.10">
    <property type="entry name" value="Uracil-DNA glycosylase-like domain"/>
    <property type="match status" value="1"/>
</dbReference>
<dbReference type="OrthoDB" id="9799921at2"/>
<keyword evidence="3" id="KW-1185">Reference proteome</keyword>
<reference evidence="2 3" key="1">
    <citation type="submission" date="2019-01" db="EMBL/GenBank/DDBJ databases">
        <title>Draft genomes of a novel of Aminipila strains.</title>
        <authorList>
            <person name="Ma S."/>
        </authorList>
    </citation>
    <scope>NUCLEOTIDE SEQUENCE [LARGE SCALE GENOMIC DNA]</scope>
    <source>
        <strain evidence="3">JN-39</strain>
    </source>
</reference>
<dbReference type="RefSeq" id="WP_128745265.1">
    <property type="nucleotide sequence ID" value="NZ_CP035281.1"/>
</dbReference>
<keyword evidence="2" id="KW-0378">Hydrolase</keyword>
<organism evidence="2 3">
    <name type="scientific">Aminipila luticellarii</name>
    <dbReference type="NCBI Taxonomy" id="2507160"/>
    <lineage>
        <taxon>Bacteria</taxon>
        <taxon>Bacillati</taxon>
        <taxon>Bacillota</taxon>
        <taxon>Clostridia</taxon>
        <taxon>Peptostreptococcales</taxon>
        <taxon>Anaerovoracaceae</taxon>
        <taxon>Aminipila</taxon>
    </lineage>
</organism>
<gene>
    <name evidence="2" type="ORF">EQM06_04910</name>
</gene>
<dbReference type="InterPro" id="IPR005122">
    <property type="entry name" value="Uracil-DNA_glycosylase-like"/>
</dbReference>
<dbReference type="EC" id="3.2.2.15" evidence="2"/>
<evidence type="ECO:0000313" key="3">
    <source>
        <dbReference type="Proteomes" id="UP000287601"/>
    </source>
</evidence>
<sequence length="168" mass="19168">MAEYEKIKQPFEPVYDKDSRILILGSLPSVKSRENGFYYGHPQNRFWKVIADIYGSTAPVNIEEKKELLHQCKIALWDVIESCEIKGSSDSSIRDVKTADLRMILNQCPIEELFANGKTAEKLYNKFSRTETGRQIIALPSTSPANAAYSLEKLIRRWSVIREPAEGK</sequence>
<dbReference type="KEGG" id="amij:EQM06_04910"/>
<dbReference type="Pfam" id="PF03167">
    <property type="entry name" value="UDG"/>
    <property type="match status" value="1"/>
</dbReference>
<dbReference type="InterPro" id="IPR026353">
    <property type="entry name" value="Hypoxan-DNA_Glyclase"/>
</dbReference>
<evidence type="ECO:0000259" key="1">
    <source>
        <dbReference type="Pfam" id="PF03167"/>
    </source>
</evidence>
<protein>
    <submittedName>
        <fullName evidence="2">DNA-deoxyinosine glycosylase</fullName>
        <ecNumber evidence="2">3.2.2.15</ecNumber>
    </submittedName>
</protein>
<accession>A0A410PUL5</accession>
<dbReference type="AlphaFoldDB" id="A0A410PUL5"/>
<proteinExistence type="predicted"/>
<keyword evidence="2" id="KW-0326">Glycosidase</keyword>
<dbReference type="EMBL" id="CP035281">
    <property type="protein sequence ID" value="QAT42615.1"/>
    <property type="molecule type" value="Genomic_DNA"/>
</dbReference>
<name>A0A410PUL5_9FIRM</name>
<dbReference type="GO" id="GO:0033958">
    <property type="term" value="F:DNA-deoxyinosine glycosylase activity"/>
    <property type="evidence" value="ECO:0007669"/>
    <property type="project" value="UniProtKB-EC"/>
</dbReference>
<feature type="domain" description="Uracil-DNA glycosylase-like" evidence="1">
    <location>
        <begin position="14"/>
        <end position="152"/>
    </location>
</feature>
<evidence type="ECO:0000313" key="2">
    <source>
        <dbReference type="EMBL" id="QAT42615.1"/>
    </source>
</evidence>